<dbReference type="InterPro" id="IPR014284">
    <property type="entry name" value="RNA_pol_sigma-70_dom"/>
</dbReference>
<evidence type="ECO:0000256" key="2">
    <source>
        <dbReference type="ARBA" id="ARBA00023015"/>
    </source>
</evidence>
<dbReference type="InterPro" id="IPR036388">
    <property type="entry name" value="WH-like_DNA-bd_sf"/>
</dbReference>
<protein>
    <submittedName>
        <fullName evidence="7">RNA polymerase sigma factor</fullName>
    </submittedName>
</protein>
<evidence type="ECO:0000256" key="1">
    <source>
        <dbReference type="ARBA" id="ARBA00010641"/>
    </source>
</evidence>
<keyword evidence="8" id="KW-1185">Reference proteome</keyword>
<dbReference type="NCBIfam" id="TIGR02937">
    <property type="entry name" value="sigma70-ECF"/>
    <property type="match status" value="1"/>
</dbReference>
<dbReference type="Gene3D" id="1.10.1740.10">
    <property type="match status" value="1"/>
</dbReference>
<dbReference type="InterPro" id="IPR013324">
    <property type="entry name" value="RNA_pol_sigma_r3/r4-like"/>
</dbReference>
<evidence type="ECO:0000259" key="6">
    <source>
        <dbReference type="Pfam" id="PF08281"/>
    </source>
</evidence>
<dbReference type="InterPro" id="IPR039425">
    <property type="entry name" value="RNA_pol_sigma-70-like"/>
</dbReference>
<dbReference type="RefSeq" id="WP_377346181.1">
    <property type="nucleotide sequence ID" value="NZ_JBHLTP010000004.1"/>
</dbReference>
<feature type="domain" description="RNA polymerase sigma factor 70 region 4 type 2" evidence="6">
    <location>
        <begin position="109"/>
        <end position="158"/>
    </location>
</feature>
<dbReference type="EMBL" id="JBHLTP010000004">
    <property type="protein sequence ID" value="MFC0523415.1"/>
    <property type="molecule type" value="Genomic_DNA"/>
</dbReference>
<sequence>MKVTKEVRKAQKGQATAFEKLIREHQLIMYRVAKTKLFKEEDCADAIQEAILKAFRSIESLREPKYFKTWLLRIVMNECYAILRKKQKIIDIDTYHEPYTEEQGFKEVEVKDMLEQLSPEYSEVLKLYYLDDLTMKDIAIILDVSENTVKTRVRRARQQAHSIISKGEEDAGWNSGKKS</sequence>
<comment type="similarity">
    <text evidence="1">Belongs to the sigma-70 factor family. ECF subfamily.</text>
</comment>
<feature type="domain" description="RNA polymerase sigma-70 region 2" evidence="5">
    <location>
        <begin position="21"/>
        <end position="88"/>
    </location>
</feature>
<dbReference type="Proteomes" id="UP001589836">
    <property type="component" value="Unassembled WGS sequence"/>
</dbReference>
<accession>A0ABV6LLX8</accession>
<dbReference type="InterPro" id="IPR013249">
    <property type="entry name" value="RNA_pol_sigma70_r4_t2"/>
</dbReference>
<proteinExistence type="inferred from homology"/>
<dbReference type="PANTHER" id="PTHR43133">
    <property type="entry name" value="RNA POLYMERASE ECF-TYPE SIGMA FACTO"/>
    <property type="match status" value="1"/>
</dbReference>
<reference evidence="7 8" key="1">
    <citation type="submission" date="2024-09" db="EMBL/GenBank/DDBJ databases">
        <authorList>
            <person name="Sun Q."/>
            <person name="Mori K."/>
        </authorList>
    </citation>
    <scope>NUCLEOTIDE SEQUENCE [LARGE SCALE GENOMIC DNA]</scope>
    <source>
        <strain evidence="7 8">NCAIM B.02529</strain>
    </source>
</reference>
<evidence type="ECO:0000256" key="4">
    <source>
        <dbReference type="ARBA" id="ARBA00023163"/>
    </source>
</evidence>
<keyword evidence="4" id="KW-0804">Transcription</keyword>
<evidence type="ECO:0000313" key="8">
    <source>
        <dbReference type="Proteomes" id="UP001589836"/>
    </source>
</evidence>
<evidence type="ECO:0000256" key="3">
    <source>
        <dbReference type="ARBA" id="ARBA00023082"/>
    </source>
</evidence>
<dbReference type="PANTHER" id="PTHR43133:SF51">
    <property type="entry name" value="RNA POLYMERASE SIGMA FACTOR"/>
    <property type="match status" value="1"/>
</dbReference>
<dbReference type="Pfam" id="PF08281">
    <property type="entry name" value="Sigma70_r4_2"/>
    <property type="match status" value="1"/>
</dbReference>
<dbReference type="Pfam" id="PF04542">
    <property type="entry name" value="Sigma70_r2"/>
    <property type="match status" value="1"/>
</dbReference>
<dbReference type="CDD" id="cd06171">
    <property type="entry name" value="Sigma70_r4"/>
    <property type="match status" value="1"/>
</dbReference>
<dbReference type="InterPro" id="IPR013325">
    <property type="entry name" value="RNA_pol_sigma_r2"/>
</dbReference>
<keyword evidence="2" id="KW-0805">Transcription regulation</keyword>
<dbReference type="Gene3D" id="1.10.10.10">
    <property type="entry name" value="Winged helix-like DNA-binding domain superfamily/Winged helix DNA-binding domain"/>
    <property type="match status" value="1"/>
</dbReference>
<organism evidence="7 8">
    <name type="scientific">Pontibacillus salicampi</name>
    <dbReference type="NCBI Taxonomy" id="1449801"/>
    <lineage>
        <taxon>Bacteria</taxon>
        <taxon>Bacillati</taxon>
        <taxon>Bacillota</taxon>
        <taxon>Bacilli</taxon>
        <taxon>Bacillales</taxon>
        <taxon>Bacillaceae</taxon>
        <taxon>Pontibacillus</taxon>
    </lineage>
</organism>
<name>A0ABV6LLX8_9BACI</name>
<keyword evidence="3" id="KW-0731">Sigma factor</keyword>
<evidence type="ECO:0000313" key="7">
    <source>
        <dbReference type="EMBL" id="MFC0523415.1"/>
    </source>
</evidence>
<dbReference type="SUPFAM" id="SSF88946">
    <property type="entry name" value="Sigma2 domain of RNA polymerase sigma factors"/>
    <property type="match status" value="1"/>
</dbReference>
<dbReference type="SUPFAM" id="SSF88659">
    <property type="entry name" value="Sigma3 and sigma4 domains of RNA polymerase sigma factors"/>
    <property type="match status" value="1"/>
</dbReference>
<comment type="caution">
    <text evidence="7">The sequence shown here is derived from an EMBL/GenBank/DDBJ whole genome shotgun (WGS) entry which is preliminary data.</text>
</comment>
<evidence type="ECO:0000259" key="5">
    <source>
        <dbReference type="Pfam" id="PF04542"/>
    </source>
</evidence>
<gene>
    <name evidence="7" type="ORF">ACFFGV_07440</name>
</gene>
<dbReference type="InterPro" id="IPR007627">
    <property type="entry name" value="RNA_pol_sigma70_r2"/>
</dbReference>